<dbReference type="EMBL" id="JH712123">
    <property type="protein sequence ID" value="EFO23578.1"/>
    <property type="molecule type" value="Genomic_DNA"/>
</dbReference>
<gene>
    <name evidence="1" type="ORF">LOAG_04908</name>
</gene>
<accession>A0A1S0U112</accession>
<dbReference type="KEGG" id="loa:LOAG_04908"/>
<evidence type="ECO:0000313" key="1">
    <source>
        <dbReference type="EMBL" id="EFO23578.1"/>
    </source>
</evidence>
<protein>
    <submittedName>
        <fullName evidence="1">Uncharacterized protein</fullName>
    </submittedName>
</protein>
<dbReference type="CTD" id="9942310"/>
<dbReference type="RefSeq" id="XP_003140493.1">
    <property type="nucleotide sequence ID" value="XM_003140445.1"/>
</dbReference>
<name>A0A1S0U112_LOALO</name>
<dbReference type="GeneID" id="9942310"/>
<reference evidence="1" key="1">
    <citation type="submission" date="2012-04" db="EMBL/GenBank/DDBJ databases">
        <title>The Genome Sequence of Loa loa.</title>
        <authorList>
            <consortium name="The Broad Institute Genome Sequencing Platform"/>
            <consortium name="Broad Institute Genome Sequencing Center for Infectious Disease"/>
            <person name="Nutman T.B."/>
            <person name="Fink D.L."/>
            <person name="Russ C."/>
            <person name="Young S."/>
            <person name="Zeng Q."/>
            <person name="Gargeya S."/>
            <person name="Alvarado L."/>
            <person name="Berlin A."/>
            <person name="Chapman S.B."/>
            <person name="Chen Z."/>
            <person name="Freedman E."/>
            <person name="Gellesch M."/>
            <person name="Goldberg J."/>
            <person name="Griggs A."/>
            <person name="Gujja S."/>
            <person name="Heilman E.R."/>
            <person name="Heiman D."/>
            <person name="Howarth C."/>
            <person name="Mehta T."/>
            <person name="Neiman D."/>
            <person name="Pearson M."/>
            <person name="Roberts A."/>
            <person name="Saif S."/>
            <person name="Shea T."/>
            <person name="Shenoy N."/>
            <person name="Sisk P."/>
            <person name="Stolte C."/>
            <person name="Sykes S."/>
            <person name="White J."/>
            <person name="Yandava C."/>
            <person name="Haas B."/>
            <person name="Henn M.R."/>
            <person name="Nusbaum C."/>
            <person name="Birren B."/>
        </authorList>
    </citation>
    <scope>NUCLEOTIDE SEQUENCE [LARGE SCALE GENOMIC DNA]</scope>
</reference>
<sequence>MSDTYVYSDAKLHQNRYPLSNGLSSGFCRERKTKSKVMKDGDTEKVSMQCSQNLTLKQAIKSDFFIKFPVEIETTTVACLKLEVPFSHLVKTATNSLLKTNPYEQHEDFAIIKPYDLIIMYNLDNHMN</sequence>
<dbReference type="AlphaFoldDB" id="A0A1S0U112"/>
<proteinExistence type="predicted"/>
<dbReference type="InParanoid" id="A0A1S0U112"/>
<organism evidence="1">
    <name type="scientific">Loa loa</name>
    <name type="common">Eye worm</name>
    <name type="synonym">Filaria loa</name>
    <dbReference type="NCBI Taxonomy" id="7209"/>
    <lineage>
        <taxon>Eukaryota</taxon>
        <taxon>Metazoa</taxon>
        <taxon>Ecdysozoa</taxon>
        <taxon>Nematoda</taxon>
        <taxon>Chromadorea</taxon>
        <taxon>Rhabditida</taxon>
        <taxon>Spirurina</taxon>
        <taxon>Spiruromorpha</taxon>
        <taxon>Filarioidea</taxon>
        <taxon>Onchocercidae</taxon>
        <taxon>Loa</taxon>
    </lineage>
</organism>